<accession>A0ABT6HL31</accession>
<gene>
    <name evidence="1" type="ORF">QCN29_11505</name>
</gene>
<protein>
    <submittedName>
        <fullName evidence="1">Uncharacterized protein</fullName>
    </submittedName>
</protein>
<sequence length="164" mass="18611">MTQQAQEFISVPVPREYVTKVYAYLAQLSGTAPSPSESPVDGDAGVEEDGKYPYVEWSVEDLRELTVAQLSSVQAVVDLLDILAEQPGNPVSYTFLVDRLAVERNQLRGSLAAFTRVVHKRHRRRNWPMTWEEGAGENPEYKSEFFYTVSETIAERWKEVRAGQ</sequence>
<comment type="caution">
    <text evidence="1">The sequence shown here is derived from an EMBL/GenBank/DDBJ whole genome shotgun (WGS) entry which is preliminary data.</text>
</comment>
<evidence type="ECO:0000313" key="1">
    <source>
        <dbReference type="EMBL" id="MDH2389408.1"/>
    </source>
</evidence>
<organism evidence="1 2">
    <name type="scientific">Streptomyces chengmaiensis</name>
    <dbReference type="NCBI Taxonomy" id="3040919"/>
    <lineage>
        <taxon>Bacteria</taxon>
        <taxon>Bacillati</taxon>
        <taxon>Actinomycetota</taxon>
        <taxon>Actinomycetes</taxon>
        <taxon>Kitasatosporales</taxon>
        <taxon>Streptomycetaceae</taxon>
        <taxon>Streptomyces</taxon>
    </lineage>
</organism>
<dbReference type="RefSeq" id="WP_279927754.1">
    <property type="nucleotide sequence ID" value="NZ_JARWBG010000010.1"/>
</dbReference>
<evidence type="ECO:0000313" key="2">
    <source>
        <dbReference type="Proteomes" id="UP001223144"/>
    </source>
</evidence>
<dbReference type="Proteomes" id="UP001223144">
    <property type="component" value="Unassembled WGS sequence"/>
</dbReference>
<dbReference type="EMBL" id="JARWBG010000010">
    <property type="protein sequence ID" value="MDH2389408.1"/>
    <property type="molecule type" value="Genomic_DNA"/>
</dbReference>
<keyword evidence="2" id="KW-1185">Reference proteome</keyword>
<name>A0ABT6HL31_9ACTN</name>
<proteinExistence type="predicted"/>
<reference evidence="1 2" key="1">
    <citation type="submission" date="2023-04" db="EMBL/GenBank/DDBJ databases">
        <title>Streptomyces chengmaiensis sp. nov. isolated from the stem of mangrove plant in Hainan.</title>
        <authorList>
            <person name="Huang X."/>
            <person name="Zhou S."/>
            <person name="Chu X."/>
            <person name="Xie Y."/>
            <person name="Lin Y."/>
        </authorList>
    </citation>
    <scope>NUCLEOTIDE SEQUENCE [LARGE SCALE GENOMIC DNA]</scope>
    <source>
        <strain evidence="1 2">HNM0663</strain>
    </source>
</reference>